<name>A0A451A3B6_9GAMM</name>
<protein>
    <submittedName>
        <fullName evidence="1">Ribonuclease toxin, BrnT, of type II toxin-antitoxin system</fullName>
    </submittedName>
</protein>
<accession>A0A451A3B6</accession>
<proteinExistence type="predicted"/>
<dbReference type="Gene3D" id="3.10.450.530">
    <property type="entry name" value="Ribonuclease toxin, BrnT, of type II toxin-antitoxin system"/>
    <property type="match status" value="1"/>
</dbReference>
<sequence length="114" mass="12808">MDFEWDETKARKNRRKHGISFLEATKCLQMNTPPVCTIRIIHIMSADTCSLVNSPVGMVSLYPLPGGRTPFALDFIGDARTRLFYQSNADPARWIPDNDYHLRAAHDTSGAQGL</sequence>
<gene>
    <name evidence="1" type="ORF">BECKTUN1418D_GA0071000_11263</name>
</gene>
<dbReference type="EMBL" id="CAADFX010000126">
    <property type="protein sequence ID" value="VFK60523.1"/>
    <property type="molecule type" value="Genomic_DNA"/>
</dbReference>
<evidence type="ECO:0000313" key="1">
    <source>
        <dbReference type="EMBL" id="VFK60523.1"/>
    </source>
</evidence>
<dbReference type="InterPro" id="IPR038573">
    <property type="entry name" value="BrnT_sf"/>
</dbReference>
<organism evidence="1">
    <name type="scientific">Candidatus Kentrum sp. TUN</name>
    <dbReference type="NCBI Taxonomy" id="2126343"/>
    <lineage>
        <taxon>Bacteria</taxon>
        <taxon>Pseudomonadati</taxon>
        <taxon>Pseudomonadota</taxon>
        <taxon>Gammaproteobacteria</taxon>
        <taxon>Candidatus Kentrum</taxon>
    </lineage>
</organism>
<dbReference type="AlphaFoldDB" id="A0A451A3B6"/>
<reference evidence="1" key="1">
    <citation type="submission" date="2019-02" db="EMBL/GenBank/DDBJ databases">
        <authorList>
            <person name="Gruber-Vodicka R. H."/>
            <person name="Seah K. B. B."/>
        </authorList>
    </citation>
    <scope>NUCLEOTIDE SEQUENCE</scope>
    <source>
        <strain evidence="1">BECK_BY1</strain>
    </source>
</reference>